<evidence type="ECO:0000313" key="6">
    <source>
        <dbReference type="Proteomes" id="UP000198802"/>
    </source>
</evidence>
<evidence type="ECO:0000256" key="2">
    <source>
        <dbReference type="ARBA" id="ARBA00023002"/>
    </source>
</evidence>
<dbReference type="InterPro" id="IPR003430">
    <property type="entry name" value="Phenol_Hydrox"/>
</dbReference>
<dbReference type="InterPro" id="IPR009078">
    <property type="entry name" value="Ferritin-like_SF"/>
</dbReference>
<organism evidence="5 6">
    <name type="scientific">Parafrankia irregularis</name>
    <dbReference type="NCBI Taxonomy" id="795642"/>
    <lineage>
        <taxon>Bacteria</taxon>
        <taxon>Bacillati</taxon>
        <taxon>Actinomycetota</taxon>
        <taxon>Actinomycetes</taxon>
        <taxon>Frankiales</taxon>
        <taxon>Frankiaceae</taxon>
        <taxon>Parafrankia</taxon>
    </lineage>
</organism>
<evidence type="ECO:0000313" key="5">
    <source>
        <dbReference type="EMBL" id="CUU57410.1"/>
    </source>
</evidence>
<comment type="catalytic activity">
    <reaction evidence="4">
        <text>propane + NADH + O2 + H(+) = propan-2-ol + NAD(+) + H2O</text>
        <dbReference type="Rhea" id="RHEA:49992"/>
        <dbReference type="ChEBI" id="CHEBI:15377"/>
        <dbReference type="ChEBI" id="CHEBI:15378"/>
        <dbReference type="ChEBI" id="CHEBI:15379"/>
        <dbReference type="ChEBI" id="CHEBI:17824"/>
        <dbReference type="ChEBI" id="CHEBI:32879"/>
        <dbReference type="ChEBI" id="CHEBI:57540"/>
        <dbReference type="ChEBI" id="CHEBI:57945"/>
        <dbReference type="EC" id="1.14.13.227"/>
    </reaction>
</comment>
<protein>
    <recommendedName>
        <fullName evidence="1">propane 2-monooxygenase</fullName>
        <ecNumber evidence="1">1.14.13.227</ecNumber>
    </recommendedName>
</protein>
<keyword evidence="3 5" id="KW-0503">Monooxygenase</keyword>
<sequence>MTNPQATPRSRQRALKTWSAFGNLGRRPTEYEILTHGLNHTTGRPVPLEMGPDVHGNVWLREHRDATRLRCADWDAFRDPDAMTYGKYVAQQDDQETYVEGLLEQFEREEHDAALGSEAVALLRRALAPSRYLAHGQQMLSAYLQQLASSSYVANCAAFQTADQLRRVQLTACRTTQLRSAHPRAGFATGERQAWEGADDWQPIRRAVELALVEFDWDRAFVVTNLVVKPVADLLTLSELGRQCAEAGARLDALILENLWIDAQRGWRWTAALTRFLLADEANREVLQGHLDELAPLGDAMADSGGRLLATGSGRDAAEISAAVRTRWGALLAEAGLAAAAGPAAGTP</sequence>
<dbReference type="GO" id="GO:0016709">
    <property type="term" value="F:oxidoreductase activity, acting on paired donors, with incorporation or reduction of molecular oxygen, NAD(P)H as one donor, and incorporation of one atom of oxygen"/>
    <property type="evidence" value="ECO:0007669"/>
    <property type="project" value="InterPro"/>
</dbReference>
<dbReference type="EMBL" id="FAOZ01000012">
    <property type="protein sequence ID" value="CUU57410.1"/>
    <property type="molecule type" value="Genomic_DNA"/>
</dbReference>
<dbReference type="InterPro" id="IPR012348">
    <property type="entry name" value="RNR-like"/>
</dbReference>
<dbReference type="PIRSF" id="PIRSF000040">
    <property type="entry name" value="MMOH_comp"/>
    <property type="match status" value="1"/>
</dbReference>
<dbReference type="Pfam" id="PF02332">
    <property type="entry name" value="Phenol_Hydrox"/>
    <property type="match status" value="1"/>
</dbReference>
<evidence type="ECO:0000256" key="4">
    <source>
        <dbReference type="ARBA" id="ARBA00048941"/>
    </source>
</evidence>
<dbReference type="RefSeq" id="WP_114476399.1">
    <property type="nucleotide sequence ID" value="NZ_FAOZ01000012.1"/>
</dbReference>
<dbReference type="SUPFAM" id="SSF47240">
    <property type="entry name" value="Ferritin-like"/>
    <property type="match status" value="1"/>
</dbReference>
<proteinExistence type="predicted"/>
<dbReference type="AlphaFoldDB" id="A0A0S4QQU7"/>
<dbReference type="Proteomes" id="UP000198802">
    <property type="component" value="Unassembled WGS sequence"/>
</dbReference>
<dbReference type="Gene3D" id="1.10.620.20">
    <property type="entry name" value="Ribonucleotide Reductase, subunit A"/>
    <property type="match status" value="1"/>
</dbReference>
<dbReference type="InterPro" id="IPR012078">
    <property type="entry name" value="MP_mOase_hydro"/>
</dbReference>
<evidence type="ECO:0000256" key="3">
    <source>
        <dbReference type="ARBA" id="ARBA00023033"/>
    </source>
</evidence>
<keyword evidence="2" id="KW-0560">Oxidoreductase</keyword>
<keyword evidence="6" id="KW-1185">Reference proteome</keyword>
<dbReference type="EC" id="1.14.13.227" evidence="1"/>
<accession>A0A0S4QQU7</accession>
<name>A0A0S4QQU7_9ACTN</name>
<reference evidence="6" key="1">
    <citation type="submission" date="2015-11" db="EMBL/GenBank/DDBJ databases">
        <authorList>
            <person name="Varghese N."/>
        </authorList>
    </citation>
    <scope>NUCLEOTIDE SEQUENCE [LARGE SCALE GENOMIC DNA]</scope>
    <source>
        <strain evidence="6">DSM 45899</strain>
    </source>
</reference>
<gene>
    <name evidence="5" type="ORF">Ga0074812_11270</name>
</gene>
<evidence type="ECO:0000256" key="1">
    <source>
        <dbReference type="ARBA" id="ARBA00012710"/>
    </source>
</evidence>